<dbReference type="AlphaFoldDB" id="A0A1G1YF41"/>
<dbReference type="PANTHER" id="PTHR11178:SF25">
    <property type="entry name" value="NIFU-LIKE PROTEIN 3, CHLOROPLASTIC"/>
    <property type="match status" value="1"/>
</dbReference>
<proteinExistence type="inferred from homology"/>
<dbReference type="InterPro" id="IPR001075">
    <property type="entry name" value="NIF_FeS_clus_asmbl_NifU_C"/>
</dbReference>
<dbReference type="GO" id="GO:0051536">
    <property type="term" value="F:iron-sulfur cluster binding"/>
    <property type="evidence" value="ECO:0007669"/>
    <property type="project" value="InterPro"/>
</dbReference>
<comment type="similarity">
    <text evidence="1">Belongs to the NifU family.</text>
</comment>
<dbReference type="STRING" id="1797542.A3J59_01165"/>
<reference evidence="3 4" key="1">
    <citation type="journal article" date="2016" name="Nat. Commun.">
        <title>Thousands of microbial genomes shed light on interconnected biogeochemical processes in an aquifer system.</title>
        <authorList>
            <person name="Anantharaman K."/>
            <person name="Brown C.T."/>
            <person name="Hug L.A."/>
            <person name="Sharon I."/>
            <person name="Castelle C.J."/>
            <person name="Probst A.J."/>
            <person name="Thomas B.C."/>
            <person name="Singh A."/>
            <person name="Wilkins M.J."/>
            <person name="Karaoz U."/>
            <person name="Brodie E.L."/>
            <person name="Williams K.H."/>
            <person name="Hubbard S.S."/>
            <person name="Banfield J.F."/>
        </authorList>
    </citation>
    <scope>NUCLEOTIDE SEQUENCE [LARGE SCALE GENOMIC DNA]</scope>
</reference>
<evidence type="ECO:0000313" key="3">
    <source>
        <dbReference type="EMBL" id="OGY50360.1"/>
    </source>
</evidence>
<protein>
    <recommendedName>
        <fullName evidence="2">NIF system FeS cluster assembly NifU C-terminal domain-containing protein</fullName>
    </recommendedName>
</protein>
<accession>A0A1G1YF41</accession>
<gene>
    <name evidence="3" type="ORF">A3J59_01165</name>
</gene>
<dbReference type="EMBL" id="MHIL01000031">
    <property type="protein sequence ID" value="OGY50360.1"/>
    <property type="molecule type" value="Genomic_DNA"/>
</dbReference>
<name>A0A1G1YF41_9BACT</name>
<evidence type="ECO:0000313" key="4">
    <source>
        <dbReference type="Proteomes" id="UP000177310"/>
    </source>
</evidence>
<dbReference type="GO" id="GO:0016226">
    <property type="term" value="P:iron-sulfur cluster assembly"/>
    <property type="evidence" value="ECO:0007669"/>
    <property type="project" value="InterPro"/>
</dbReference>
<dbReference type="Proteomes" id="UP000177310">
    <property type="component" value="Unassembled WGS sequence"/>
</dbReference>
<organism evidence="3 4">
    <name type="scientific">Candidatus Buchananbacteria bacterium RIFCSPHIGHO2_02_FULL_56_16</name>
    <dbReference type="NCBI Taxonomy" id="1797542"/>
    <lineage>
        <taxon>Bacteria</taxon>
        <taxon>Candidatus Buchananiibacteriota</taxon>
    </lineage>
</organism>
<comment type="caution">
    <text evidence="3">The sequence shown here is derived from an EMBL/GenBank/DDBJ whole genome shotgun (WGS) entry which is preliminary data.</text>
</comment>
<dbReference type="Gene3D" id="3.30.300.130">
    <property type="entry name" value="Fe-S cluster assembly (FSCA)"/>
    <property type="match status" value="1"/>
</dbReference>
<dbReference type="PANTHER" id="PTHR11178">
    <property type="entry name" value="IRON-SULFUR CLUSTER SCAFFOLD PROTEIN NFU-RELATED"/>
    <property type="match status" value="1"/>
</dbReference>
<dbReference type="Pfam" id="PF01106">
    <property type="entry name" value="NifU"/>
    <property type="match status" value="1"/>
</dbReference>
<dbReference type="SUPFAM" id="SSF117916">
    <property type="entry name" value="Fe-S cluster assembly (FSCA) domain-like"/>
    <property type="match status" value="1"/>
</dbReference>
<sequence length="79" mass="8512">MEKEAVQQVLETLRPQIQLDGGDLELINVDERSGIVRVRLRGACVGCPLSSVTLEAGISAALRKKVKGFTAVELAEDYG</sequence>
<dbReference type="InterPro" id="IPR034904">
    <property type="entry name" value="FSCA_dom_sf"/>
</dbReference>
<evidence type="ECO:0000256" key="1">
    <source>
        <dbReference type="ARBA" id="ARBA00006420"/>
    </source>
</evidence>
<dbReference type="GO" id="GO:0005506">
    <property type="term" value="F:iron ion binding"/>
    <property type="evidence" value="ECO:0007669"/>
    <property type="project" value="InterPro"/>
</dbReference>
<evidence type="ECO:0000259" key="2">
    <source>
        <dbReference type="Pfam" id="PF01106"/>
    </source>
</evidence>
<feature type="domain" description="NIF system FeS cluster assembly NifU C-terminal" evidence="2">
    <location>
        <begin position="6"/>
        <end position="73"/>
    </location>
</feature>